<feature type="transmembrane region" description="Helical" evidence="6">
    <location>
        <begin position="305"/>
        <end position="322"/>
    </location>
</feature>
<evidence type="ECO:0000256" key="5">
    <source>
        <dbReference type="ARBA" id="ARBA00023136"/>
    </source>
</evidence>
<keyword evidence="4 6" id="KW-1133">Transmembrane helix</keyword>
<protein>
    <submittedName>
        <fullName evidence="9">Na+/H+ antiporter NhaC family protein</fullName>
    </submittedName>
</protein>
<gene>
    <name evidence="9" type="ORF">FUA23_21535</name>
</gene>
<name>A0A5C7FHT7_9BACT</name>
<keyword evidence="2" id="KW-1003">Cell membrane</keyword>
<organism evidence="9 10">
    <name type="scientific">Neolewinella aurantiaca</name>
    <dbReference type="NCBI Taxonomy" id="2602767"/>
    <lineage>
        <taxon>Bacteria</taxon>
        <taxon>Pseudomonadati</taxon>
        <taxon>Bacteroidota</taxon>
        <taxon>Saprospiria</taxon>
        <taxon>Saprospirales</taxon>
        <taxon>Lewinellaceae</taxon>
        <taxon>Neolewinella</taxon>
    </lineage>
</organism>
<feature type="transmembrane region" description="Helical" evidence="6">
    <location>
        <begin position="371"/>
        <end position="395"/>
    </location>
</feature>
<keyword evidence="7" id="KW-0732">Signal</keyword>
<dbReference type="Pfam" id="PF03553">
    <property type="entry name" value="Na_H_antiporter"/>
    <property type="match status" value="2"/>
</dbReference>
<evidence type="ECO:0000256" key="7">
    <source>
        <dbReference type="SAM" id="SignalP"/>
    </source>
</evidence>
<feature type="chain" id="PRO_5022806426" evidence="7">
    <location>
        <begin position="25"/>
        <end position="656"/>
    </location>
</feature>
<keyword evidence="3 6" id="KW-0812">Transmembrane</keyword>
<dbReference type="PANTHER" id="PTHR43478">
    <property type="entry name" value="NA+/H+ ANTIPORTER-RELATED"/>
    <property type="match status" value="1"/>
</dbReference>
<feature type="domain" description="Na+/H+ antiporter NhaC-like C-terminal" evidence="8">
    <location>
        <begin position="270"/>
        <end position="393"/>
    </location>
</feature>
<evidence type="ECO:0000256" key="3">
    <source>
        <dbReference type="ARBA" id="ARBA00022692"/>
    </source>
</evidence>
<evidence type="ECO:0000313" key="9">
    <source>
        <dbReference type="EMBL" id="TXF83555.1"/>
    </source>
</evidence>
<feature type="transmembrane region" description="Helical" evidence="6">
    <location>
        <begin position="432"/>
        <end position="451"/>
    </location>
</feature>
<feature type="transmembrane region" description="Helical" evidence="6">
    <location>
        <begin position="211"/>
        <end position="229"/>
    </location>
</feature>
<feature type="transmembrane region" description="Helical" evidence="6">
    <location>
        <begin position="509"/>
        <end position="527"/>
    </location>
</feature>
<feature type="transmembrane region" description="Helical" evidence="6">
    <location>
        <begin position="471"/>
        <end position="489"/>
    </location>
</feature>
<evidence type="ECO:0000256" key="1">
    <source>
        <dbReference type="ARBA" id="ARBA00004651"/>
    </source>
</evidence>
<evidence type="ECO:0000256" key="6">
    <source>
        <dbReference type="SAM" id="Phobius"/>
    </source>
</evidence>
<feature type="domain" description="Na+/H+ antiporter NhaC-like C-terminal" evidence="8">
    <location>
        <begin position="435"/>
        <end position="618"/>
    </location>
</feature>
<dbReference type="InterPro" id="IPR018461">
    <property type="entry name" value="Na/H_Antiport_NhaC-like_C"/>
</dbReference>
<keyword evidence="5 6" id="KW-0472">Membrane</keyword>
<reference evidence="9 10" key="1">
    <citation type="submission" date="2019-08" db="EMBL/GenBank/DDBJ databases">
        <title>Lewinella sp. strain SSH13 Genome sequencing and assembly.</title>
        <authorList>
            <person name="Kim I."/>
        </authorList>
    </citation>
    <scope>NUCLEOTIDE SEQUENCE [LARGE SCALE GENOMIC DNA]</scope>
    <source>
        <strain evidence="9 10">SSH13</strain>
    </source>
</reference>
<dbReference type="Proteomes" id="UP000321907">
    <property type="component" value="Unassembled WGS sequence"/>
</dbReference>
<feature type="transmembrane region" description="Helical" evidence="6">
    <location>
        <begin position="534"/>
        <end position="555"/>
    </location>
</feature>
<feature type="transmembrane region" description="Helical" evidence="6">
    <location>
        <begin position="172"/>
        <end position="190"/>
    </location>
</feature>
<evidence type="ECO:0000256" key="4">
    <source>
        <dbReference type="ARBA" id="ARBA00022989"/>
    </source>
</evidence>
<keyword evidence="10" id="KW-1185">Reference proteome</keyword>
<dbReference type="OrthoDB" id="9762978at2"/>
<dbReference type="AlphaFoldDB" id="A0A5C7FHT7"/>
<evidence type="ECO:0000259" key="8">
    <source>
        <dbReference type="Pfam" id="PF03553"/>
    </source>
</evidence>
<comment type="caution">
    <text evidence="9">The sequence shown here is derived from an EMBL/GenBank/DDBJ whole genome shotgun (WGS) entry which is preliminary data.</text>
</comment>
<accession>A0A5C7FHT7</accession>
<evidence type="ECO:0000256" key="2">
    <source>
        <dbReference type="ARBA" id="ARBA00022475"/>
    </source>
</evidence>
<dbReference type="PANTHER" id="PTHR43478:SF1">
    <property type="entry name" value="NA+_H+ ANTIPORTER NHAC-LIKE C-TERMINAL DOMAIN-CONTAINING PROTEIN"/>
    <property type="match status" value="1"/>
</dbReference>
<comment type="subcellular location">
    <subcellularLocation>
        <location evidence="1">Cell membrane</location>
        <topology evidence="1">Multi-pass membrane protein</topology>
    </subcellularLocation>
</comment>
<dbReference type="EMBL" id="VOXD01000058">
    <property type="protein sequence ID" value="TXF83555.1"/>
    <property type="molecule type" value="Genomic_DNA"/>
</dbReference>
<sequence>MPHSKFILNLLLFGLLTFLSPLCAQTSDGSWLRNLRLNDGMIEVPATVDSVMLDGSMMTISTTDGRRALALSPGLHLLKEGGNSELYHVADSAGNSPGKLRRIPLWLSILPPLIAIGLALIFKEVLVSLFAGIWVGAFIAGGLRFEGFLGVIKALMETIENYVINALNDGGHLSIIVFSLLVGGMVAIISRNGGMAGVVERMTKYAKTPKSAQFITWLLGVGIFFDDYANTLIVGNTMRSVTDKFKISREKLAYIVDSTAAPVASIAFITTWIGAELGYIGDGIEGVAGLEDLSAYSIFLESLKYSFYPVLTLGFILFIISTKRDFGAMLKAEQRARTTGLLKDKGPEGQHHEDTEDLSPVAGAPLRARNAIIPVVTVIVMTIIGLIDTGLGSLFSGLENPPATDGWGATWSAIEGDFFFKLGEVVGAADSYVALLWASISGVVAAIIMTVGQRIMTIGQTMGSLTSGFKAMFSAIMILTLAWALALTTEDLHTATFLVDLLGNSLNPYFIPPIIFVLSALVSFSTGSSWSTMAIIYPIAIPLTWAVATGAGWEYAEAHSLLYNVISIVLAASVLGDHCSPISDTTILSSLASDCNHIDHVRTQLPYALTVGVTALVLGTLATVLGGGWILCLLLMLAGLGFLYFIVRWRGTVVDA</sequence>
<proteinExistence type="predicted"/>
<feature type="transmembrane region" description="Helical" evidence="6">
    <location>
        <begin position="628"/>
        <end position="647"/>
    </location>
</feature>
<dbReference type="GO" id="GO:0005886">
    <property type="term" value="C:plasma membrane"/>
    <property type="evidence" value="ECO:0007669"/>
    <property type="project" value="UniProtKB-SubCell"/>
</dbReference>
<evidence type="ECO:0000313" key="10">
    <source>
        <dbReference type="Proteomes" id="UP000321907"/>
    </source>
</evidence>
<dbReference type="RefSeq" id="WP_147932850.1">
    <property type="nucleotide sequence ID" value="NZ_VOXD01000058.1"/>
</dbReference>
<feature type="signal peptide" evidence="7">
    <location>
        <begin position="1"/>
        <end position="24"/>
    </location>
</feature>
<feature type="transmembrane region" description="Helical" evidence="6">
    <location>
        <begin position="103"/>
        <end position="122"/>
    </location>
</feature>
<feature type="transmembrane region" description="Helical" evidence="6">
    <location>
        <begin position="129"/>
        <end position="152"/>
    </location>
</feature>